<evidence type="ECO:0000256" key="2">
    <source>
        <dbReference type="ARBA" id="ARBA00010919"/>
    </source>
</evidence>
<sequence length="85" mass="9437">MALDLAFPTREKVASTHKKDRLYREGNGFFMYVRCGGCRHTTCCYSHSQTNVSCAGCGDIILTSSGGRAIVSPNCEFKRIIRNID</sequence>
<evidence type="ECO:0000313" key="7">
    <source>
        <dbReference type="EMBL" id="WEL38447.1"/>
    </source>
</evidence>
<dbReference type="OrthoDB" id="5567124at2759"/>
<dbReference type="Proteomes" id="UP001217963">
    <property type="component" value="Chromosome IV"/>
</dbReference>
<evidence type="ECO:0000256" key="3">
    <source>
        <dbReference type="ARBA" id="ARBA00022833"/>
    </source>
</evidence>
<dbReference type="InterPro" id="IPR023407">
    <property type="entry name" value="Ribosomal_eS27_Zn-bd_dom_sf"/>
</dbReference>
<keyword evidence="4 6" id="KW-0689">Ribosomal protein</keyword>
<dbReference type="EMBL" id="CP075150">
    <property type="protein sequence ID" value="UTX42990.1"/>
    <property type="molecule type" value="Genomic_DNA"/>
</dbReference>
<dbReference type="AlphaFoldDB" id="A0A9Q9C3S2"/>
<reference evidence="7 9" key="2">
    <citation type="submission" date="2023-02" db="EMBL/GenBank/DDBJ databases">
        <title>Encephalitozoon hellem ATCC 50451 complete genome.</title>
        <authorList>
            <person name="Mascarenhas dos Santos A.C."/>
            <person name="Julian A.T."/>
            <person name="Pombert J.-F."/>
        </authorList>
    </citation>
    <scope>NUCLEOTIDE SEQUENCE [LARGE SCALE GENOMIC DNA]</scope>
    <source>
        <strain evidence="7 9">ATCC 50451</strain>
    </source>
</reference>
<keyword evidence="3" id="KW-0862">Zinc</keyword>
<evidence type="ECO:0000313" key="9">
    <source>
        <dbReference type="Proteomes" id="UP001217963"/>
    </source>
</evidence>
<dbReference type="PANTHER" id="PTHR11594">
    <property type="entry name" value="40S RIBOSOMAL PROTEIN S27"/>
    <property type="match status" value="1"/>
</dbReference>
<evidence type="ECO:0000256" key="1">
    <source>
        <dbReference type="ARBA" id="ARBA00001947"/>
    </source>
</evidence>
<proteinExistence type="inferred from homology"/>
<protein>
    <submittedName>
        <fullName evidence="6">Ribosomal protein S27</fullName>
    </submittedName>
</protein>
<dbReference type="SUPFAM" id="SSF57829">
    <property type="entry name" value="Zn-binding ribosomal proteins"/>
    <property type="match status" value="1"/>
</dbReference>
<dbReference type="GO" id="GO:0006412">
    <property type="term" value="P:translation"/>
    <property type="evidence" value="ECO:0007669"/>
    <property type="project" value="InterPro"/>
</dbReference>
<keyword evidence="5" id="KW-0687">Ribonucleoprotein</keyword>
<accession>A0A9Q9C3S2</accession>
<gene>
    <name evidence="6" type="ORF">GPU96_04g07230</name>
    <name evidence="7" type="ORF">PFJ87_04g01210</name>
</gene>
<comment type="cofactor">
    <cofactor evidence="1">
        <name>Zn(2+)</name>
        <dbReference type="ChEBI" id="CHEBI:29105"/>
    </cofactor>
</comment>
<dbReference type="GO" id="GO:0005840">
    <property type="term" value="C:ribosome"/>
    <property type="evidence" value="ECO:0007669"/>
    <property type="project" value="UniProtKB-KW"/>
</dbReference>
<evidence type="ECO:0000256" key="5">
    <source>
        <dbReference type="ARBA" id="ARBA00023274"/>
    </source>
</evidence>
<organism evidence="6 8">
    <name type="scientific">Encephalitozoon hellem</name>
    <name type="common">Microsporidian parasite</name>
    <dbReference type="NCBI Taxonomy" id="27973"/>
    <lineage>
        <taxon>Eukaryota</taxon>
        <taxon>Fungi</taxon>
        <taxon>Fungi incertae sedis</taxon>
        <taxon>Microsporidia</taxon>
        <taxon>Unikaryonidae</taxon>
        <taxon>Encephalitozoon</taxon>
    </lineage>
</organism>
<dbReference type="Gene3D" id="2.20.25.100">
    <property type="entry name" value="Zn-binding ribosomal proteins"/>
    <property type="match status" value="1"/>
</dbReference>
<evidence type="ECO:0000313" key="6">
    <source>
        <dbReference type="EMBL" id="UTX42990.1"/>
    </source>
</evidence>
<dbReference type="Pfam" id="PF01667">
    <property type="entry name" value="Ribosomal_S27e"/>
    <property type="match status" value="1"/>
</dbReference>
<dbReference type="GO" id="GO:1990904">
    <property type="term" value="C:ribonucleoprotein complex"/>
    <property type="evidence" value="ECO:0007669"/>
    <property type="project" value="UniProtKB-KW"/>
</dbReference>
<dbReference type="Proteomes" id="UP001059546">
    <property type="component" value="Chromosome IV"/>
</dbReference>
<name>A0A9Q9C3S2_ENCHE</name>
<reference evidence="6" key="1">
    <citation type="submission" date="2021-05" db="EMBL/GenBank/DDBJ databases">
        <title>Encephalitozoon hellem ATCC 50604 Complete Genome.</title>
        <authorList>
            <person name="Mascarenhas dos Santos A.C."/>
            <person name="Julian A.T."/>
            <person name="Pombert J.-F."/>
        </authorList>
    </citation>
    <scope>NUCLEOTIDE SEQUENCE</scope>
    <source>
        <strain evidence="6">ATCC 50604</strain>
    </source>
</reference>
<keyword evidence="9" id="KW-1185">Reference proteome</keyword>
<dbReference type="InterPro" id="IPR000592">
    <property type="entry name" value="Ribosomal_eS27"/>
</dbReference>
<evidence type="ECO:0000256" key="4">
    <source>
        <dbReference type="ARBA" id="ARBA00022980"/>
    </source>
</evidence>
<comment type="similarity">
    <text evidence="2">Belongs to the eukaryotic ribosomal protein eS27 family.</text>
</comment>
<dbReference type="InterPro" id="IPR011332">
    <property type="entry name" value="Ribosomal_zn-bd"/>
</dbReference>
<dbReference type="EMBL" id="CP119065">
    <property type="protein sequence ID" value="WEL38447.1"/>
    <property type="molecule type" value="Genomic_DNA"/>
</dbReference>
<evidence type="ECO:0000313" key="8">
    <source>
        <dbReference type="Proteomes" id="UP001059546"/>
    </source>
</evidence>
<dbReference type="GO" id="GO:0003735">
    <property type="term" value="F:structural constituent of ribosome"/>
    <property type="evidence" value="ECO:0007669"/>
    <property type="project" value="InterPro"/>
</dbReference>